<name>A0A9Q3DFW2_9BASI</name>
<sequence>MKPLKSILGMSHDVGSDESFHCCGVPEDLIREARWDKVISQRDEKEMEEVRKELQAFVLENHLNENLSERRKKTFFQVRNRHKMLSTEIQSDTSRKRNNYPEEKRHGIVIPMEEKRPDKRKSMGTVRKQRELNKKMHASRMSIIKEEESETA</sequence>
<proteinExistence type="predicted"/>
<evidence type="ECO:0000256" key="1">
    <source>
        <dbReference type="SAM" id="MobiDB-lite"/>
    </source>
</evidence>
<dbReference type="OrthoDB" id="2507798at2759"/>
<gene>
    <name evidence="2" type="ORF">O181_042309</name>
</gene>
<evidence type="ECO:0000313" key="2">
    <source>
        <dbReference type="EMBL" id="MBW0502594.1"/>
    </source>
</evidence>
<feature type="region of interest" description="Disordered" evidence="1">
    <location>
        <begin position="86"/>
        <end position="152"/>
    </location>
</feature>
<protein>
    <submittedName>
        <fullName evidence="2">Uncharacterized protein</fullName>
    </submittedName>
</protein>
<feature type="compositionally biased region" description="Basic and acidic residues" evidence="1">
    <location>
        <begin position="93"/>
        <end position="121"/>
    </location>
</feature>
<evidence type="ECO:0000313" key="3">
    <source>
        <dbReference type="Proteomes" id="UP000765509"/>
    </source>
</evidence>
<dbReference type="AlphaFoldDB" id="A0A9Q3DFW2"/>
<dbReference type="Proteomes" id="UP000765509">
    <property type="component" value="Unassembled WGS sequence"/>
</dbReference>
<comment type="caution">
    <text evidence="2">The sequence shown here is derived from an EMBL/GenBank/DDBJ whole genome shotgun (WGS) entry which is preliminary data.</text>
</comment>
<accession>A0A9Q3DFW2</accession>
<organism evidence="2 3">
    <name type="scientific">Austropuccinia psidii MF-1</name>
    <dbReference type="NCBI Taxonomy" id="1389203"/>
    <lineage>
        <taxon>Eukaryota</taxon>
        <taxon>Fungi</taxon>
        <taxon>Dikarya</taxon>
        <taxon>Basidiomycota</taxon>
        <taxon>Pucciniomycotina</taxon>
        <taxon>Pucciniomycetes</taxon>
        <taxon>Pucciniales</taxon>
        <taxon>Sphaerophragmiaceae</taxon>
        <taxon>Austropuccinia</taxon>
    </lineage>
</organism>
<keyword evidence="3" id="KW-1185">Reference proteome</keyword>
<reference evidence="2" key="1">
    <citation type="submission" date="2021-03" db="EMBL/GenBank/DDBJ databases">
        <title>Draft genome sequence of rust myrtle Austropuccinia psidii MF-1, a brazilian biotype.</title>
        <authorList>
            <person name="Quecine M.C."/>
            <person name="Pachon D.M.R."/>
            <person name="Bonatelli M.L."/>
            <person name="Correr F.H."/>
            <person name="Franceschini L.M."/>
            <person name="Leite T.F."/>
            <person name="Margarido G.R.A."/>
            <person name="Almeida C.A."/>
            <person name="Ferrarezi J.A."/>
            <person name="Labate C.A."/>
        </authorList>
    </citation>
    <scope>NUCLEOTIDE SEQUENCE</scope>
    <source>
        <strain evidence="2">MF-1</strain>
    </source>
</reference>
<dbReference type="EMBL" id="AVOT02016906">
    <property type="protein sequence ID" value="MBW0502594.1"/>
    <property type="molecule type" value="Genomic_DNA"/>
</dbReference>